<dbReference type="Pfam" id="PF04830">
    <property type="entry name" value="DUF637"/>
    <property type="match status" value="1"/>
</dbReference>
<evidence type="ECO:0000313" key="4">
    <source>
        <dbReference type="Proteomes" id="UP000013200"/>
    </source>
</evidence>
<dbReference type="EMBL" id="APSA01000006">
    <property type="protein sequence ID" value="ENX38046.1"/>
    <property type="molecule type" value="Genomic_DNA"/>
</dbReference>
<evidence type="ECO:0000259" key="1">
    <source>
        <dbReference type="SMART" id="SM00912"/>
    </source>
</evidence>
<dbReference type="Proteomes" id="UP000013200">
    <property type="component" value="Unassembled WGS sequence"/>
</dbReference>
<dbReference type="Pfam" id="PF13018">
    <property type="entry name" value="ESPR"/>
    <property type="match status" value="1"/>
</dbReference>
<sequence>MNKNRYRIIYNKARQMFMAVAENAKSQTKTSGQSTSTVTETKDQAFHQLWHVKALVASMSLWMPLSTVYAGMVADPGANAANRPVIGVGQNTQKQNVPVINIQTPNASGVSHNIYKEFDVPTQGAVLNNSRAGAASSIVGSVGANPYLQKGEARVILNEVNSAIASKFEGNLEIAGQRADLIIANPAGINIKGGGFINANKAILTTGKPQFNADGSIKEFIVDQGKITISANAGSNLGLGGTANNNANYVDIYTRALELNAQVHANDDIQVITGANTISADLMKVEAKTSTVAAPSIAIDVKALGGMYANNIYLMGTEKGLGVNNAGTLQAVNNLVVTSAGKIEHSGTISSTSKTQSLVNIRTTNTGAAGDINSSGSINGYGILNIDAGNDINVNAKGITLNYEGVASSPLILSAKGNFNLAAGTKVANLGALGDLYIDAENITLGADTELRSNRGSAVVQANNSLVSNKAGFVAAKDLTLSGNANLKLTDTRLHASTGDIYLQSTSKDNVSNDINVQGGSVYAAKGLTVYSDKDAIINNLNFLKKANSTQAQVNSINVYAGNNLTFSTTNQEFPYTSGKIQLGAGNLLTLEGKDQNSKLSGGGGLKLSGKNITTKSIYMTGSGANGVDIISDGGDILLDQGSRIWGNTGDININALNGNITANSLKATTGGKIAILANKNVELNSLQKTATPVAGKDTLTTDKSVIGGQKGVTIGSIGEGNVKINATNLTAQQGEIQLTSQNGLTLDKNVDVILKNDTLSNGVVSSVLNGQAISIDNNKSNIQIADTQLTATTGKLLVSNKVGMTTIKDSVLTSKGNTELHAKDLLTLQGVTATSDQHLAVNSGRTVYINAEYTPSTVWIPNKVTNLTSKGVTSVTATGNQVLQNANITGGAVLMEAGGFILGQTGMNYNATGSDLLKNDAKLNNLNGDLSIQTGSDLTIDPTKHKLMAVGDIDLVSKKGNLILKGYGGTAGNGSEKVVSLNTANGGINLQGNKIELQGSKLSADKDISIVSTSGDLTVDGVKNSINGKNSLFKINELNADKNTLLNSQNKIISSAEYKQAIKDIDSTVNKFNSFLYDDTKGGTRGYTDLKTADELEKKLYDKIKDFEKKYPNNVKVSWGIDDKYVEYIIVDVNMPYSNLIDDLNDKLNFFNQYLNGYEHQGAAITSNNGNINLVSFKGASISGATIDAKKGSVLIEAAGTLANQEYQIQGEYKSDKLNSVKQGKINGSIIIDATQDSYEIGQATDDNYNWRSPLNPTSINGDKGVKIKATGETATDNLILQGVGITSNNGNVDIEAYKNIIFDVAVENSYDKSKKTETKRKWYGKKKTITTITTAERVGGVSVDIEAKNINIKSKEPKVGEQTGPHRTSIDMYSSQLMANGGKVTILAGGDINLLTANNVSKDTLDISKSSSWAGIKLNKSKYTSTRNIKSELPAVLEASYIGAQADGSIVLKGTEFNYLEGAEIKAGETISLQTASKLVEETLNKTSNSVVWQSMQDKGSVTETAKLPNFNGPSTPVFKAAGGLVVQIPLGEKDQNKVQLKDEILKLANQPGNQYLKDFVNRNDVDWQKVILTQKDWDYKSQGLTAAGAAILAIVIAAVSGGAGLGALLGTTGTVTNAALLSLTTQASISLVNNGGDITQTLKDLGSKESVKSLAATVVTAGLMSQVGSALNLKPDSAVLTDRLINNFTSSVGSTLVQTAINGGNLEDNLKVALLSGLAGTLQGEMANNIKGLEDVNYIAHKLAHALAGCIAGAIQKQCEAGAIGGAVGEIVASLSPPSNGLLYTEEEKQKILLVGQLTSGVIAAYAGYDVSTASNSANIALTNNAFNEKKVKQLLEQAKGYMGEKGGEALDAVSRGIAKGDIKALKNAQTQIAEYLLKKADSGGLSQAEMVTFGTLYALNEALFPTNILDVIPGAGKAVGKGNDLLKGIRATAPVSAASATARLGLREDLAKLANIPRNIDSQPANIWGKSLQDIKYSFEMDGAVLTLVPPKSGTSGLAQVYKVEKSATGIKEIEYHPGGGQHSKSGDMYYKMVMNDGTQIRIIDPNSSFKPGTIASNQIYLNQNGQKLKYQSGKWEIWK</sequence>
<accession>N9R6Y9</accession>
<dbReference type="HOGENOM" id="CLU_234961_0_0_6"/>
<reference evidence="3" key="3">
    <citation type="submission" date="2024-03" db="EMBL/GenBank/DDBJ databases">
        <authorList>
            <person name="Sun Q."/>
            <person name="Sedlacek I."/>
        </authorList>
    </citation>
    <scope>NUCLEOTIDE SEQUENCE</scope>
    <source>
        <strain evidence="3">CCM 8635</strain>
    </source>
</reference>
<dbReference type="InterPro" id="IPR011050">
    <property type="entry name" value="Pectin_lyase_fold/virulence"/>
</dbReference>
<dbReference type="PATRIC" id="fig|1217698.3.peg.2169"/>
<reference evidence="2 4" key="1">
    <citation type="submission" date="2013-02" db="EMBL/GenBank/DDBJ databases">
        <title>The Genome Sequence of Acinetobacter sp. NIPH 3623.</title>
        <authorList>
            <consortium name="The Broad Institute Genome Sequencing Platform"/>
            <consortium name="The Broad Institute Genome Sequencing Center for Infectious Disease"/>
            <person name="Cerqueira G."/>
            <person name="Feldgarden M."/>
            <person name="Courvalin P."/>
            <person name="Perichon B."/>
            <person name="Grillot-Courvalin C."/>
            <person name="Clermont D."/>
            <person name="Rocha E."/>
            <person name="Yoon E.-J."/>
            <person name="Nemec A."/>
            <person name="Walker B."/>
            <person name="Young S.K."/>
            <person name="Zeng Q."/>
            <person name="Gargeya S."/>
            <person name="Fitzgerald M."/>
            <person name="Haas B."/>
            <person name="Abouelleil A."/>
            <person name="Alvarado L."/>
            <person name="Arachchi H.M."/>
            <person name="Berlin A.M."/>
            <person name="Chapman S.B."/>
            <person name="Dewar J."/>
            <person name="Goldberg J."/>
            <person name="Griggs A."/>
            <person name="Gujja S."/>
            <person name="Hansen M."/>
            <person name="Howarth C."/>
            <person name="Imamovic A."/>
            <person name="Larimer J."/>
            <person name="McCowan C."/>
            <person name="Murphy C."/>
            <person name="Neiman D."/>
            <person name="Pearson M."/>
            <person name="Priest M."/>
            <person name="Roberts A."/>
            <person name="Saif S."/>
            <person name="Shea T."/>
            <person name="Sisk P."/>
            <person name="Sykes S."/>
            <person name="Wortman J."/>
            <person name="Nusbaum C."/>
            <person name="Birren B."/>
        </authorList>
    </citation>
    <scope>NUCLEOTIDE SEQUENCE [LARGE SCALE GENOMIC DNA]</scope>
    <source>
        <strain evidence="2 4">NIPH 3623</strain>
    </source>
</reference>
<dbReference type="NCBIfam" id="TIGR01901">
    <property type="entry name" value="adhes_NPXG"/>
    <property type="match status" value="1"/>
</dbReference>
<dbReference type="SMART" id="SM00912">
    <property type="entry name" value="Haemagg_act"/>
    <property type="match status" value="1"/>
</dbReference>
<proteinExistence type="predicted"/>
<evidence type="ECO:0000313" key="5">
    <source>
        <dbReference type="Proteomes" id="UP000652691"/>
    </source>
</evidence>
<dbReference type="GeneID" id="80103656"/>
<name>N9R6Y9_9GAMM</name>
<organism evidence="2 4">
    <name type="scientific">Acinetobacter courvalinii</name>
    <dbReference type="NCBI Taxonomy" id="280147"/>
    <lineage>
        <taxon>Bacteria</taxon>
        <taxon>Pseudomonadati</taxon>
        <taxon>Pseudomonadota</taxon>
        <taxon>Gammaproteobacteria</taxon>
        <taxon>Moraxellales</taxon>
        <taxon>Moraxellaceae</taxon>
        <taxon>Acinetobacter</taxon>
    </lineage>
</organism>
<keyword evidence="4" id="KW-1185">Reference proteome</keyword>
<gene>
    <name evidence="3" type="primary">fhaB</name>
    <name evidence="2" type="ORF">F888_02226</name>
    <name evidence="3" type="ORF">GCM10007354_10880</name>
</gene>
<evidence type="ECO:0000313" key="3">
    <source>
        <dbReference type="EMBL" id="GGH30684.1"/>
    </source>
</evidence>
<comment type="caution">
    <text evidence="2">The sequence shown here is derived from an EMBL/GenBank/DDBJ whole genome shotgun (WGS) entry which is preliminary data.</text>
</comment>
<dbReference type="InterPro" id="IPR024973">
    <property type="entry name" value="ESPR"/>
</dbReference>
<feature type="domain" description="Filamentous haemagglutinin FhaB/tRNA nuclease CdiA-like TPS" evidence="1">
    <location>
        <begin position="94"/>
        <end position="214"/>
    </location>
</feature>
<dbReference type="Proteomes" id="UP000652691">
    <property type="component" value="Unassembled WGS sequence"/>
</dbReference>
<reference evidence="3 5" key="2">
    <citation type="journal article" date="2014" name="Int. J. Syst. Evol. Microbiol.">
        <title>Complete genome sequence of Corynebacterium casei LMG S-19264T (=DSM 44701T), isolated from a smear-ripened cheese.</title>
        <authorList>
            <consortium name="US DOE Joint Genome Institute (JGI-PGF)"/>
            <person name="Walter F."/>
            <person name="Albersmeier A."/>
            <person name="Kalinowski J."/>
            <person name="Ruckert C."/>
        </authorList>
    </citation>
    <scope>NUCLEOTIDE SEQUENCE [LARGE SCALE GENOMIC DNA]</scope>
    <source>
        <strain evidence="3 5">CCM 8635</strain>
    </source>
</reference>
<dbReference type="InterPro" id="IPR006915">
    <property type="entry name" value="DUF637_hemagglutn_put"/>
</dbReference>
<dbReference type="SUPFAM" id="SSF51126">
    <property type="entry name" value="Pectin lyase-like"/>
    <property type="match status" value="1"/>
</dbReference>
<dbReference type="EMBL" id="BMDA01000001">
    <property type="protein sequence ID" value="GGH30684.1"/>
    <property type="molecule type" value="Genomic_DNA"/>
</dbReference>
<dbReference type="RefSeq" id="WP_005285787.1">
    <property type="nucleotide sequence ID" value="NZ_BMDA01000001.1"/>
</dbReference>
<dbReference type="Gene3D" id="2.160.20.10">
    <property type="entry name" value="Single-stranded right-handed beta-helix, Pectin lyase-like"/>
    <property type="match status" value="1"/>
</dbReference>
<dbReference type="Pfam" id="PF05860">
    <property type="entry name" value="TPS"/>
    <property type="match status" value="1"/>
</dbReference>
<dbReference type="InterPro" id="IPR012334">
    <property type="entry name" value="Pectin_lyas_fold"/>
</dbReference>
<dbReference type="InterPro" id="IPR008638">
    <property type="entry name" value="FhaB/CdiA-like_TPS"/>
</dbReference>
<protein>
    <submittedName>
        <fullName evidence="3">Hemagglutinin</fullName>
    </submittedName>
</protein>
<dbReference type="STRING" id="1217698.F888_02226"/>
<evidence type="ECO:0000313" key="2">
    <source>
        <dbReference type="EMBL" id="ENX38046.1"/>
    </source>
</evidence>